<proteinExistence type="predicted"/>
<sequence length="151" mass="17587">MKRPVSAEATPDAEVAAEVQPDPFRNLLDESARDAFRRPWHRLERGLRLNRLRMYVEEMSAQCSFTTEEKGKFFSFLQNALDRKLLNTHKIVEYLPELQKIKSIRGLEVRRSPQGEAKWGFIRAKKVDGTRRKKVTDKVEEQEAPPNQPPL</sequence>
<organism evidence="2">
    <name type="scientific">viral metagenome</name>
    <dbReference type="NCBI Taxonomy" id="1070528"/>
    <lineage>
        <taxon>unclassified sequences</taxon>
        <taxon>metagenomes</taxon>
        <taxon>organismal metagenomes</taxon>
    </lineage>
</organism>
<name>A0A6C0K3M1_9ZZZZ</name>
<evidence type="ECO:0000313" key="2">
    <source>
        <dbReference type="EMBL" id="QHU11400.1"/>
    </source>
</evidence>
<dbReference type="EMBL" id="MN740782">
    <property type="protein sequence ID" value="QHU11400.1"/>
    <property type="molecule type" value="Genomic_DNA"/>
</dbReference>
<feature type="region of interest" description="Disordered" evidence="1">
    <location>
        <begin position="132"/>
        <end position="151"/>
    </location>
</feature>
<accession>A0A6C0K3M1</accession>
<dbReference type="AlphaFoldDB" id="A0A6C0K3M1"/>
<reference evidence="2" key="1">
    <citation type="journal article" date="2020" name="Nature">
        <title>Giant virus diversity and host interactions through global metagenomics.</title>
        <authorList>
            <person name="Schulz F."/>
            <person name="Roux S."/>
            <person name="Paez-Espino D."/>
            <person name="Jungbluth S."/>
            <person name="Walsh D.A."/>
            <person name="Denef V.J."/>
            <person name="McMahon K.D."/>
            <person name="Konstantinidis K.T."/>
            <person name="Eloe-Fadrosh E.A."/>
            <person name="Kyrpides N.C."/>
            <person name="Woyke T."/>
        </authorList>
    </citation>
    <scope>NUCLEOTIDE SEQUENCE</scope>
    <source>
        <strain evidence="2">GVMAG-S-1101165-84</strain>
    </source>
</reference>
<feature type="compositionally biased region" description="Basic and acidic residues" evidence="1">
    <location>
        <begin position="132"/>
        <end position="141"/>
    </location>
</feature>
<evidence type="ECO:0000256" key="1">
    <source>
        <dbReference type="SAM" id="MobiDB-lite"/>
    </source>
</evidence>
<protein>
    <submittedName>
        <fullName evidence="2">Uncharacterized protein</fullName>
    </submittedName>
</protein>